<feature type="domain" description="Raptor N-terminal CASPase-like" evidence="5">
    <location>
        <begin position="53"/>
        <end position="102"/>
    </location>
</feature>
<evidence type="ECO:0000313" key="7">
    <source>
        <dbReference type="Proteomes" id="UP001152799"/>
    </source>
</evidence>
<dbReference type="GO" id="GO:0030307">
    <property type="term" value="P:positive regulation of cell growth"/>
    <property type="evidence" value="ECO:0007669"/>
    <property type="project" value="TreeGrafter"/>
</dbReference>
<dbReference type="GO" id="GO:0009267">
    <property type="term" value="P:cellular response to starvation"/>
    <property type="evidence" value="ECO:0007669"/>
    <property type="project" value="TreeGrafter"/>
</dbReference>
<evidence type="ECO:0000256" key="3">
    <source>
        <dbReference type="SAM" id="Coils"/>
    </source>
</evidence>
<dbReference type="InterPro" id="IPR029347">
    <property type="entry name" value="Raptor_N"/>
</dbReference>
<evidence type="ECO:0000256" key="2">
    <source>
        <dbReference type="ARBA" id="ARBA00022737"/>
    </source>
</evidence>
<evidence type="ECO:0000256" key="1">
    <source>
        <dbReference type="ARBA" id="ARBA00022574"/>
    </source>
</evidence>
<proteinExistence type="predicted"/>
<feature type="compositionally biased region" description="Polar residues" evidence="4">
    <location>
        <begin position="147"/>
        <end position="165"/>
    </location>
</feature>
<sequence>MGELAVEACSGGNLINELTDTDLPLRYLDERHIIDKIEGIDWKTQTWRMEKRMKTVSVALVLCLNVGVDPPDIMKTQPCARLEYRIDPLSMSVPEALENIGQAKRMTLVNHEASPLVRKEIVYALQWLRLAFDVSFAAVASKEGLNSPENHGSNTLPRNASSFTKDTNFMHLRSGRMSESTESNEMENHEDNHDNDIIQQVVMSSEMLQTLIQSPTINQNANLNNSERDTQDKDFVKLSQRCEKLENNYIKIERQNRKNNIILFGLDIDKSINLVQFIVTKFKELLDIGLKEIDINNIYVLRAKKGTPIKIEFTTYLKKSEVFRCAYKLKDTNVYIAHDMCFEDRQEYDILRKHFKRGKETNLTCKIKNLKLEINGTLYSAEQLENNQEKIYKKLKIPQRSLSNESLPSNVFEEEATLKEPNLEENSDNLSKKSKKNTQDDDYITSKGVKTRYRIRT</sequence>
<feature type="coiled-coil region" evidence="3">
    <location>
        <begin position="228"/>
        <end position="255"/>
    </location>
</feature>
<dbReference type="GO" id="GO:0010506">
    <property type="term" value="P:regulation of autophagy"/>
    <property type="evidence" value="ECO:0007669"/>
    <property type="project" value="TreeGrafter"/>
</dbReference>
<keyword evidence="3" id="KW-0175">Coiled coil</keyword>
<dbReference type="InterPro" id="IPR004083">
    <property type="entry name" value="Raptor"/>
</dbReference>
<accession>A0A9N9MJN6</accession>
<gene>
    <name evidence="6" type="ORF">CEUTPL_LOCUS6731</name>
</gene>
<dbReference type="GO" id="GO:0031931">
    <property type="term" value="C:TORC1 complex"/>
    <property type="evidence" value="ECO:0007669"/>
    <property type="project" value="InterPro"/>
</dbReference>
<dbReference type="PANTHER" id="PTHR12848:SF16">
    <property type="entry name" value="REGULATORY-ASSOCIATED PROTEIN OF MTOR"/>
    <property type="match status" value="1"/>
</dbReference>
<dbReference type="GO" id="GO:0038202">
    <property type="term" value="P:TORC1 signaling"/>
    <property type="evidence" value="ECO:0007669"/>
    <property type="project" value="TreeGrafter"/>
</dbReference>
<dbReference type="OrthoDB" id="6775725at2759"/>
<protein>
    <recommendedName>
        <fullName evidence="5">Raptor N-terminal CASPase-like domain-containing protein</fullName>
    </recommendedName>
</protein>
<dbReference type="AlphaFoldDB" id="A0A9N9MJN6"/>
<dbReference type="EMBL" id="OU892279">
    <property type="protein sequence ID" value="CAG9766143.1"/>
    <property type="molecule type" value="Genomic_DNA"/>
</dbReference>
<keyword evidence="2" id="KW-0677">Repeat</keyword>
<dbReference type="GO" id="GO:0005737">
    <property type="term" value="C:cytoplasm"/>
    <property type="evidence" value="ECO:0007669"/>
    <property type="project" value="TreeGrafter"/>
</dbReference>
<dbReference type="Pfam" id="PF14538">
    <property type="entry name" value="Raptor_N"/>
    <property type="match status" value="1"/>
</dbReference>
<dbReference type="GO" id="GO:0071230">
    <property type="term" value="P:cellular response to amino acid stimulus"/>
    <property type="evidence" value="ECO:0007669"/>
    <property type="project" value="TreeGrafter"/>
</dbReference>
<dbReference type="GO" id="GO:0030674">
    <property type="term" value="F:protein-macromolecule adaptor activity"/>
    <property type="evidence" value="ECO:0007669"/>
    <property type="project" value="TreeGrafter"/>
</dbReference>
<evidence type="ECO:0000259" key="5">
    <source>
        <dbReference type="Pfam" id="PF14538"/>
    </source>
</evidence>
<dbReference type="Proteomes" id="UP001152799">
    <property type="component" value="Chromosome 3"/>
</dbReference>
<dbReference type="PANTHER" id="PTHR12848">
    <property type="entry name" value="REGULATORY-ASSOCIATED PROTEIN OF MTOR"/>
    <property type="match status" value="1"/>
</dbReference>
<reference evidence="6" key="1">
    <citation type="submission" date="2022-01" db="EMBL/GenBank/DDBJ databases">
        <authorList>
            <person name="King R."/>
        </authorList>
    </citation>
    <scope>NUCLEOTIDE SEQUENCE</scope>
</reference>
<name>A0A9N9MJN6_9CUCU</name>
<feature type="region of interest" description="Disordered" evidence="4">
    <location>
        <begin position="408"/>
        <end position="457"/>
    </location>
</feature>
<feature type="region of interest" description="Disordered" evidence="4">
    <location>
        <begin position="144"/>
        <end position="165"/>
    </location>
</feature>
<keyword evidence="7" id="KW-1185">Reference proteome</keyword>
<organism evidence="6 7">
    <name type="scientific">Ceutorhynchus assimilis</name>
    <name type="common">cabbage seed weevil</name>
    <dbReference type="NCBI Taxonomy" id="467358"/>
    <lineage>
        <taxon>Eukaryota</taxon>
        <taxon>Metazoa</taxon>
        <taxon>Ecdysozoa</taxon>
        <taxon>Arthropoda</taxon>
        <taxon>Hexapoda</taxon>
        <taxon>Insecta</taxon>
        <taxon>Pterygota</taxon>
        <taxon>Neoptera</taxon>
        <taxon>Endopterygota</taxon>
        <taxon>Coleoptera</taxon>
        <taxon>Polyphaga</taxon>
        <taxon>Cucujiformia</taxon>
        <taxon>Curculionidae</taxon>
        <taxon>Ceutorhynchinae</taxon>
        <taxon>Ceutorhynchus</taxon>
    </lineage>
</organism>
<evidence type="ECO:0000256" key="4">
    <source>
        <dbReference type="SAM" id="MobiDB-lite"/>
    </source>
</evidence>
<evidence type="ECO:0000313" key="6">
    <source>
        <dbReference type="EMBL" id="CAG9766143.1"/>
    </source>
</evidence>
<keyword evidence="1" id="KW-0853">WD repeat</keyword>